<dbReference type="GO" id="GO:0004514">
    <property type="term" value="F:nicotinate-nucleotide diphosphorylase (carboxylating) activity"/>
    <property type="evidence" value="ECO:0007669"/>
    <property type="project" value="UniProtKB-EC"/>
</dbReference>
<evidence type="ECO:0000256" key="11">
    <source>
        <dbReference type="ARBA" id="ARBA00069173"/>
    </source>
</evidence>
<dbReference type="GO" id="GO:0009435">
    <property type="term" value="P:NAD+ biosynthetic process"/>
    <property type="evidence" value="ECO:0007669"/>
    <property type="project" value="UniProtKB-UniPathway"/>
</dbReference>
<evidence type="ECO:0000259" key="15">
    <source>
        <dbReference type="Pfam" id="PF02749"/>
    </source>
</evidence>
<evidence type="ECO:0000259" key="14">
    <source>
        <dbReference type="Pfam" id="PF01729"/>
    </source>
</evidence>
<evidence type="ECO:0000256" key="3">
    <source>
        <dbReference type="ARBA" id="ARBA00009400"/>
    </source>
</evidence>
<dbReference type="RefSeq" id="WP_110519139.1">
    <property type="nucleotide sequence ID" value="NZ_PDOF01000001.1"/>
</dbReference>
<dbReference type="PANTHER" id="PTHR32179">
    <property type="entry name" value="NICOTINATE-NUCLEOTIDE PYROPHOSPHORYLASE [CARBOXYLATING]"/>
    <property type="match status" value="1"/>
</dbReference>
<dbReference type="Proteomes" id="UP000248066">
    <property type="component" value="Unassembled WGS sequence"/>
</dbReference>
<evidence type="ECO:0000256" key="7">
    <source>
        <dbReference type="ARBA" id="ARBA00022676"/>
    </source>
</evidence>
<feature type="binding site" evidence="13">
    <location>
        <begin position="130"/>
        <end position="132"/>
    </location>
    <ligand>
        <name>substrate</name>
    </ligand>
</feature>
<dbReference type="PIRSF" id="PIRSF006250">
    <property type="entry name" value="NadC_ModD"/>
    <property type="match status" value="1"/>
</dbReference>
<evidence type="ECO:0000256" key="8">
    <source>
        <dbReference type="ARBA" id="ARBA00022679"/>
    </source>
</evidence>
<dbReference type="InterPro" id="IPR037128">
    <property type="entry name" value="Quinolinate_PRibosylTase_N_sf"/>
</dbReference>
<evidence type="ECO:0000256" key="12">
    <source>
        <dbReference type="PIRNR" id="PIRNR006250"/>
    </source>
</evidence>
<evidence type="ECO:0000256" key="2">
    <source>
        <dbReference type="ARBA" id="ARBA00004893"/>
    </source>
</evidence>
<evidence type="ECO:0000313" key="16">
    <source>
        <dbReference type="EMBL" id="PYZ98884.1"/>
    </source>
</evidence>
<keyword evidence="8 12" id="KW-0808">Transferase</keyword>
<dbReference type="SUPFAM" id="SSF54675">
    <property type="entry name" value="Nicotinate/Quinolinate PRTase N-terminal domain-like"/>
    <property type="match status" value="1"/>
</dbReference>
<dbReference type="OrthoDB" id="9782546at2"/>
<dbReference type="FunFam" id="3.90.1170.20:FF:000001">
    <property type="entry name" value="Nicotinate-nucleotide diphosphorylase (Carboxylating)"/>
    <property type="match status" value="1"/>
</dbReference>
<dbReference type="InterPro" id="IPR036068">
    <property type="entry name" value="Nicotinate_pribotase-like_C"/>
</dbReference>
<comment type="function">
    <text evidence="1">Involved in the catabolism of quinolinic acid (QA).</text>
</comment>
<feature type="binding site" evidence="13">
    <location>
        <position position="215"/>
    </location>
    <ligand>
        <name>substrate</name>
    </ligand>
</feature>
<dbReference type="InterPro" id="IPR002638">
    <property type="entry name" value="Quinolinate_PRibosylTrfase_C"/>
</dbReference>
<feature type="binding site" evidence="13">
    <location>
        <position position="97"/>
    </location>
    <ligand>
        <name>substrate</name>
    </ligand>
</feature>
<comment type="caution">
    <text evidence="16">The sequence shown here is derived from an EMBL/GenBank/DDBJ whole genome shotgun (WGS) entry which is preliminary data.</text>
</comment>
<accession>A0A2W0HAJ8</accession>
<dbReference type="CDD" id="cd01572">
    <property type="entry name" value="QPRTase"/>
    <property type="match status" value="1"/>
</dbReference>
<feature type="binding site" evidence="13">
    <location>
        <position position="154"/>
    </location>
    <ligand>
        <name>substrate</name>
    </ligand>
</feature>
<keyword evidence="17" id="KW-1185">Reference proteome</keyword>
<feature type="domain" description="Quinolinate phosphoribosyl transferase N-terminal" evidence="15">
    <location>
        <begin position="22"/>
        <end position="107"/>
    </location>
</feature>
<dbReference type="FunFam" id="3.20.20.70:FF:000030">
    <property type="entry name" value="Nicotinate-nucleotide pyrophosphorylase, carboxylating"/>
    <property type="match status" value="1"/>
</dbReference>
<dbReference type="EMBL" id="PDOF01000001">
    <property type="protein sequence ID" value="PYZ98884.1"/>
    <property type="molecule type" value="Genomic_DNA"/>
</dbReference>
<name>A0A2W0HAJ8_9BACI</name>
<evidence type="ECO:0000256" key="6">
    <source>
        <dbReference type="ARBA" id="ARBA00022642"/>
    </source>
</evidence>
<comment type="pathway">
    <text evidence="2">Cofactor biosynthesis; NAD(+) biosynthesis; nicotinate D-ribonucleotide from quinolinate: step 1/1.</text>
</comment>
<dbReference type="AlphaFoldDB" id="A0A2W0HAJ8"/>
<feature type="binding site" evidence="13">
    <location>
        <position position="164"/>
    </location>
    <ligand>
        <name>substrate</name>
    </ligand>
</feature>
<dbReference type="NCBIfam" id="TIGR00078">
    <property type="entry name" value="nadC"/>
    <property type="match status" value="1"/>
</dbReference>
<proteinExistence type="inferred from homology"/>
<feature type="binding site" evidence="13">
    <location>
        <position position="194"/>
    </location>
    <ligand>
        <name>substrate</name>
    </ligand>
</feature>
<comment type="similarity">
    <text evidence="3 12">Belongs to the NadC/ModD family.</text>
</comment>
<evidence type="ECO:0000256" key="10">
    <source>
        <dbReference type="ARBA" id="ARBA00047445"/>
    </source>
</evidence>
<evidence type="ECO:0000256" key="1">
    <source>
        <dbReference type="ARBA" id="ARBA00003237"/>
    </source>
</evidence>
<evidence type="ECO:0000256" key="5">
    <source>
        <dbReference type="ARBA" id="ARBA00011944"/>
    </source>
</evidence>
<comment type="catalytic activity">
    <reaction evidence="10">
        <text>nicotinate beta-D-ribonucleotide + CO2 + diphosphate = quinolinate + 5-phospho-alpha-D-ribose 1-diphosphate + 2 H(+)</text>
        <dbReference type="Rhea" id="RHEA:12733"/>
        <dbReference type="ChEBI" id="CHEBI:15378"/>
        <dbReference type="ChEBI" id="CHEBI:16526"/>
        <dbReference type="ChEBI" id="CHEBI:29959"/>
        <dbReference type="ChEBI" id="CHEBI:33019"/>
        <dbReference type="ChEBI" id="CHEBI:57502"/>
        <dbReference type="ChEBI" id="CHEBI:58017"/>
        <dbReference type="EC" id="2.4.2.19"/>
    </reaction>
</comment>
<dbReference type="UniPathway" id="UPA00253">
    <property type="reaction ID" value="UER00331"/>
</dbReference>
<comment type="subunit">
    <text evidence="4">Hexamer formed by 3 homodimers.</text>
</comment>
<dbReference type="Gene3D" id="3.20.20.70">
    <property type="entry name" value="Aldolase class I"/>
    <property type="match status" value="1"/>
</dbReference>
<keyword evidence="7 12" id="KW-0328">Glycosyltransferase</keyword>
<dbReference type="Pfam" id="PF01729">
    <property type="entry name" value="QRPTase_C"/>
    <property type="match status" value="1"/>
</dbReference>
<dbReference type="Pfam" id="PF02749">
    <property type="entry name" value="QRPTase_N"/>
    <property type="match status" value="1"/>
</dbReference>
<evidence type="ECO:0000256" key="13">
    <source>
        <dbReference type="PIRSR" id="PIRSR006250-1"/>
    </source>
</evidence>
<dbReference type="Gene3D" id="3.90.1170.20">
    <property type="entry name" value="Quinolinate phosphoribosyl transferase, N-terminal domain"/>
    <property type="match status" value="1"/>
</dbReference>
<protein>
    <recommendedName>
        <fullName evidence="11">Probable nicotinate-nucleotide pyrophosphorylase [carboxylating]</fullName>
        <ecNumber evidence="5">2.4.2.19</ecNumber>
    </recommendedName>
    <alternativeName>
        <fullName evidence="9">Quinolinate phosphoribosyltransferase [decarboxylating]</fullName>
    </alternativeName>
</protein>
<feature type="domain" description="Quinolinate phosphoribosyl transferase C-terminal" evidence="14">
    <location>
        <begin position="109"/>
        <end position="273"/>
    </location>
</feature>
<feature type="binding site" evidence="13">
    <location>
        <begin position="259"/>
        <end position="261"/>
    </location>
    <ligand>
        <name>substrate</name>
    </ligand>
</feature>
<feature type="binding site" evidence="13">
    <location>
        <begin position="238"/>
        <end position="240"/>
    </location>
    <ligand>
        <name>substrate</name>
    </ligand>
</feature>
<dbReference type="PANTHER" id="PTHR32179:SF3">
    <property type="entry name" value="NICOTINATE-NUCLEOTIDE PYROPHOSPHORYLASE [CARBOXYLATING]"/>
    <property type="match status" value="1"/>
</dbReference>
<evidence type="ECO:0000256" key="9">
    <source>
        <dbReference type="ARBA" id="ARBA00033102"/>
    </source>
</evidence>
<evidence type="ECO:0000313" key="17">
    <source>
        <dbReference type="Proteomes" id="UP000248066"/>
    </source>
</evidence>
<evidence type="ECO:0000256" key="4">
    <source>
        <dbReference type="ARBA" id="ARBA00011218"/>
    </source>
</evidence>
<organism evidence="16 17">
    <name type="scientific">Alteribacter lacisalsi</name>
    <dbReference type="NCBI Taxonomy" id="2045244"/>
    <lineage>
        <taxon>Bacteria</taxon>
        <taxon>Bacillati</taxon>
        <taxon>Bacillota</taxon>
        <taxon>Bacilli</taxon>
        <taxon>Bacillales</taxon>
        <taxon>Bacillaceae</taxon>
        <taxon>Alteribacter</taxon>
    </lineage>
</organism>
<reference evidence="16 17" key="1">
    <citation type="submission" date="2017-10" db="EMBL/GenBank/DDBJ databases">
        <title>Bacillus sp. nov., a halophilic bacterium isolated from a Yangshapao Lake.</title>
        <authorList>
            <person name="Wang H."/>
        </authorList>
    </citation>
    <scope>NUCLEOTIDE SEQUENCE [LARGE SCALE GENOMIC DNA]</scope>
    <source>
        <strain evidence="16 17">YSP-3</strain>
    </source>
</reference>
<dbReference type="SUPFAM" id="SSF51690">
    <property type="entry name" value="Nicotinate/Quinolinate PRTase C-terminal domain-like"/>
    <property type="match status" value="1"/>
</dbReference>
<dbReference type="EC" id="2.4.2.19" evidence="5"/>
<dbReference type="InterPro" id="IPR004393">
    <property type="entry name" value="NadC"/>
</dbReference>
<dbReference type="GO" id="GO:0034213">
    <property type="term" value="P:quinolinate catabolic process"/>
    <property type="evidence" value="ECO:0007669"/>
    <property type="project" value="TreeGrafter"/>
</dbReference>
<dbReference type="InterPro" id="IPR013785">
    <property type="entry name" value="Aldolase_TIM"/>
</dbReference>
<dbReference type="InterPro" id="IPR022412">
    <property type="entry name" value="Quinolinate_PRibosylTrfase_N"/>
</dbReference>
<sequence>MNQWILKQALENWLIEDNGFQDITTEAIFPKGEKGEARYIAKEPGIFFGREVLETGYSALGLETEFECGVQDGDELKKGDTIASVSGEVRDILTSERVFLNLVQRLSGIATAAHQAVKEVNGFPVRIADTRKTTPGLRMLEKAAVRAGGASNHRFRLDDGVMIKDNHISACGSIAEAVSRVRGAAGHMVKIEVEAETEQQVVEAVEAGADVIMFDNADPETVKNWLRHVPSSVVTEVSGGINSETLRDYAASGVSVISMGALTHTVKSLDISLAFVEKGGQTNERD</sequence>
<dbReference type="InterPro" id="IPR027277">
    <property type="entry name" value="NadC/ModD"/>
</dbReference>
<dbReference type="GO" id="GO:0005737">
    <property type="term" value="C:cytoplasm"/>
    <property type="evidence" value="ECO:0007669"/>
    <property type="project" value="TreeGrafter"/>
</dbReference>
<gene>
    <name evidence="16" type="primary">nadC</name>
    <name evidence="16" type="ORF">CR205_10025</name>
</gene>
<keyword evidence="6" id="KW-0662">Pyridine nucleotide biosynthesis</keyword>